<keyword evidence="4" id="KW-1185">Reference proteome</keyword>
<comment type="caution">
    <text evidence="3">The sequence shown here is derived from an EMBL/GenBank/DDBJ whole genome shotgun (WGS) entry which is preliminary data.</text>
</comment>
<gene>
    <name evidence="3" type="ORF">HD599_001586</name>
</gene>
<dbReference type="InterPro" id="IPR021421">
    <property type="entry name" value="DUF3071"/>
</dbReference>
<feature type="domain" description="DUF3071" evidence="2">
    <location>
        <begin position="1"/>
        <end position="163"/>
    </location>
</feature>
<feature type="region of interest" description="Disordered" evidence="1">
    <location>
        <begin position="227"/>
        <end position="251"/>
    </location>
</feature>
<feature type="compositionally biased region" description="Polar residues" evidence="1">
    <location>
        <begin position="229"/>
        <end position="251"/>
    </location>
</feature>
<feature type="region of interest" description="Disordered" evidence="1">
    <location>
        <begin position="263"/>
        <end position="348"/>
    </location>
</feature>
<organism evidence="3 4">
    <name type="scientific">Conyzicola lurida</name>
    <dbReference type="NCBI Taxonomy" id="1172621"/>
    <lineage>
        <taxon>Bacteria</taxon>
        <taxon>Bacillati</taxon>
        <taxon>Actinomycetota</taxon>
        <taxon>Actinomycetes</taxon>
        <taxon>Micrococcales</taxon>
        <taxon>Microbacteriaceae</taxon>
        <taxon>Conyzicola</taxon>
    </lineage>
</organism>
<name>A0A841ANS9_9MICO</name>
<accession>A0A841ANS9</accession>
<proteinExistence type="predicted"/>
<evidence type="ECO:0000313" key="3">
    <source>
        <dbReference type="EMBL" id="MBB5843263.1"/>
    </source>
</evidence>
<evidence type="ECO:0000256" key="1">
    <source>
        <dbReference type="SAM" id="MobiDB-lite"/>
    </source>
</evidence>
<protein>
    <recommendedName>
        <fullName evidence="2">DUF3071 domain-containing protein</fullName>
    </recommendedName>
</protein>
<evidence type="ECO:0000259" key="2">
    <source>
        <dbReference type="Pfam" id="PF11268"/>
    </source>
</evidence>
<evidence type="ECO:0000313" key="4">
    <source>
        <dbReference type="Proteomes" id="UP000536685"/>
    </source>
</evidence>
<dbReference type="NCBIfam" id="NF040712">
    <property type="entry name" value="SepH"/>
    <property type="match status" value="1"/>
</dbReference>
<dbReference type="Pfam" id="PF11268">
    <property type="entry name" value="DUF3071"/>
    <property type="match status" value="1"/>
</dbReference>
<dbReference type="RefSeq" id="WP_184235694.1">
    <property type="nucleotide sequence ID" value="NZ_JACHMJ010000001.1"/>
</dbReference>
<dbReference type="EMBL" id="JACHMJ010000001">
    <property type="protein sequence ID" value="MBB5843263.1"/>
    <property type="molecule type" value="Genomic_DNA"/>
</dbReference>
<dbReference type="InterPro" id="IPR047682">
    <property type="entry name" value="SepH-like"/>
</dbReference>
<sequence>MQDLRVIGVENGALLVSSVDGTRYRIPIDEVLQSRLRQAVPDPGSGRKLAPREIQAQIRSGMSAQDVAAVTGVPLEYIQKFEGPVLAEREFVVETALGVAVHTANEPDPMSIGRTFGIVIRERLVGLGAVNERWASWKDAETGWIVKLAFTADQIDHDARWSFDPKRLTLAPLNNEAITLSQQGEAASTLVPRLRAVNGDDREADNSRFDSGAFDIDDESLAHDHAPLSQGQQASRFASTAPVEQTQDHNQTADLLEALRRRRGEREAASFGEDEPSAHPSRSPNATGGIRLVDVPLGDFLTDDADDDGRATAPQPVIPTKSTARKGRTAMPSWDDIVFGARPDDDLT</sequence>
<dbReference type="AlphaFoldDB" id="A0A841ANS9"/>
<reference evidence="3 4" key="1">
    <citation type="submission" date="2020-08" db="EMBL/GenBank/DDBJ databases">
        <title>Sequencing the genomes of 1000 actinobacteria strains.</title>
        <authorList>
            <person name="Klenk H.-P."/>
        </authorList>
    </citation>
    <scope>NUCLEOTIDE SEQUENCE [LARGE SCALE GENOMIC DNA]</scope>
    <source>
        <strain evidence="3 4">DSM 105784</strain>
    </source>
</reference>
<dbReference type="Proteomes" id="UP000536685">
    <property type="component" value="Unassembled WGS sequence"/>
</dbReference>